<evidence type="ECO:0008006" key="4">
    <source>
        <dbReference type="Google" id="ProtNLM"/>
    </source>
</evidence>
<proteinExistence type="predicted"/>
<protein>
    <recommendedName>
        <fullName evidence="4">DUF5673 domain-containing protein</fullName>
    </recommendedName>
</protein>
<feature type="transmembrane region" description="Helical" evidence="1">
    <location>
        <begin position="71"/>
        <end position="89"/>
    </location>
</feature>
<feature type="transmembrane region" description="Helical" evidence="1">
    <location>
        <begin position="6"/>
        <end position="22"/>
    </location>
</feature>
<reference evidence="2 3" key="1">
    <citation type="submission" date="2024-02" db="EMBL/GenBank/DDBJ databases">
        <title>Seven novel Bacillus-like species.</title>
        <authorList>
            <person name="Liu G."/>
        </authorList>
    </citation>
    <scope>NUCLEOTIDE SEQUENCE [LARGE SCALE GENOMIC DNA]</scope>
    <source>
        <strain evidence="2 3">FJAT-53654</strain>
    </source>
</reference>
<evidence type="ECO:0000313" key="3">
    <source>
        <dbReference type="Proteomes" id="UP001368328"/>
    </source>
</evidence>
<keyword evidence="1" id="KW-0472">Membrane</keyword>
<evidence type="ECO:0000313" key="2">
    <source>
        <dbReference type="EMBL" id="WXB86489.1"/>
    </source>
</evidence>
<organism evidence="2 3">
    <name type="scientific">Metabacillus rhizosphaerae</name>
    <dbReference type="NCBI Taxonomy" id="3117747"/>
    <lineage>
        <taxon>Bacteria</taxon>
        <taxon>Bacillati</taxon>
        <taxon>Bacillota</taxon>
        <taxon>Bacilli</taxon>
        <taxon>Bacillales</taxon>
        <taxon>Bacillaceae</taxon>
        <taxon>Metabacillus</taxon>
    </lineage>
</organism>
<dbReference type="RefSeq" id="WP_338785837.1">
    <property type="nucleotide sequence ID" value="NZ_CP147403.1"/>
</dbReference>
<keyword evidence="3" id="KW-1185">Reference proteome</keyword>
<feature type="transmembrane region" description="Helical" evidence="1">
    <location>
        <begin position="95"/>
        <end position="114"/>
    </location>
</feature>
<keyword evidence="1" id="KW-1133">Transmembrane helix</keyword>
<keyword evidence="1" id="KW-0812">Transmembrane</keyword>
<name>A0ABZ2MMI5_9BACI</name>
<sequence length="220" mass="25794">MKKLVINILFTIMFILGVYYLINYRLRIKKAADLSKDALYPKIDDEFNSILLPIEWEKMEPLAKNTKSYQYVKWGTLIALLLLLVLLWIVLATEWLGSSFFSVVYLFIVIINSIKHRGNLFILSKGIILNSKFYSSNQIKNYQIEKIVRWHELYGLDDRVNNAYKMTFKIKKELFPQNYIVVKDTDYLERMILLLDEQGIPGMKEKELANSSVGNFTTKS</sequence>
<accession>A0ABZ2MMI5</accession>
<evidence type="ECO:0000256" key="1">
    <source>
        <dbReference type="SAM" id="Phobius"/>
    </source>
</evidence>
<dbReference type="Proteomes" id="UP001368328">
    <property type="component" value="Chromosome"/>
</dbReference>
<gene>
    <name evidence="2" type="ORF">WCV66_14565</name>
</gene>
<dbReference type="EMBL" id="CP147403">
    <property type="protein sequence ID" value="WXB86489.1"/>
    <property type="molecule type" value="Genomic_DNA"/>
</dbReference>